<reference evidence="7 8" key="2">
    <citation type="submission" date="2018-10" db="EMBL/GenBank/DDBJ databases">
        <authorList>
            <consortium name="Pathogen Informatics"/>
        </authorList>
    </citation>
    <scope>NUCLEOTIDE SEQUENCE [LARGE SCALE GENOMIC DNA]</scope>
</reference>
<dbReference type="AlphaFoldDB" id="A0A0N4V1R2"/>
<comment type="similarity">
    <text evidence="1">Belongs to the 5'(3')-deoxyribonucleotidase family.</text>
</comment>
<feature type="active site" description="Nucleophile" evidence="5">
    <location>
        <position position="34"/>
    </location>
</feature>
<dbReference type="PANTHER" id="PTHR12103">
    <property type="entry name" value="5'-NUCLEOTIDASE DOMAIN-CONTAINING"/>
    <property type="match status" value="1"/>
</dbReference>
<keyword evidence="4 6" id="KW-0460">Magnesium</keyword>
<dbReference type="CDD" id="cd07522">
    <property type="entry name" value="HAD_cN-II"/>
    <property type="match status" value="1"/>
</dbReference>
<dbReference type="Pfam" id="PF05761">
    <property type="entry name" value="5_nucleotid"/>
    <property type="match status" value="1"/>
</dbReference>
<dbReference type="InterPro" id="IPR023214">
    <property type="entry name" value="HAD_sf"/>
</dbReference>
<comment type="cofactor">
    <cofactor evidence="6">
        <name>Mg(2+)</name>
        <dbReference type="ChEBI" id="CHEBI:18420"/>
    </cofactor>
    <text evidence="6">Binds 1 Mg(2+) ion per subunit.</text>
</comment>
<dbReference type="Gene3D" id="3.40.50.1000">
    <property type="entry name" value="HAD superfamily/HAD-like"/>
    <property type="match status" value="1"/>
</dbReference>
<evidence type="ECO:0000256" key="3">
    <source>
        <dbReference type="ARBA" id="ARBA00022801"/>
    </source>
</evidence>
<dbReference type="GO" id="GO:0008253">
    <property type="term" value="F:5'-nucleotidase activity"/>
    <property type="evidence" value="ECO:0007669"/>
    <property type="project" value="TreeGrafter"/>
</dbReference>
<evidence type="ECO:0000256" key="6">
    <source>
        <dbReference type="PIRSR" id="PIRSR017434-2"/>
    </source>
</evidence>
<sequence length="556" mass="64398">MGRDSCRVYKRDPAHRVFVNRNLRLEKIKFFGFDLDYTLAVYKSPELESLLFEFAIERLVEIGYPDGLKSLQYKPVFPLRGLWFDVLYGNLLKVDGFGNILVGMHGFRFMKPTEIAELYPNKFLQFTANRIYVFDTLFSLPEIYLDACIIDYFDGSQNYVQVEDFTGIKNGEVFMSYHSIFQDIREAFDWVHQSRKVKDTVWQNPEKYVTKDERLKPLLQRIRQYGKKSFLLTNSDYHYSNGIMNYLLGPNWANYFDFAVVDARKPKWFAEGTVFREVNTNTGTARIGIHTGPLEQGKIYSGGSCEAFRRLVKAVGRDVLYVGDHIYGDVLRSKKTRGWRTCLVVPELAQELTVWTEGKPIFDQLQSLESRLSNTYKDLDSNAKEKPHVDDIIAEIRKITYNMDNEYGMLGSVFRSGSRTTFFAAQVERYADLYAANCCNLFHYPLFYYFRAPMSLLPHESTVEHDAVIQEYNYPGKLIRQTSVREESEIIYNSYDSNLVRGLKTQPTFCHEEDEDESSITSTMAENCRQISEEETLTLDNKFGSSDVAAISPNSK</sequence>
<dbReference type="STRING" id="51028.A0A0N4V1R2"/>
<proteinExistence type="inferred from homology"/>
<dbReference type="Proteomes" id="UP000274131">
    <property type="component" value="Unassembled WGS sequence"/>
</dbReference>
<dbReference type="NCBIfam" id="TIGR02244">
    <property type="entry name" value="HAD-IG-Ncltidse"/>
    <property type="match status" value="1"/>
</dbReference>
<keyword evidence="8" id="KW-1185">Reference proteome</keyword>
<dbReference type="InterPro" id="IPR016695">
    <property type="entry name" value="Pur_nucleotidase"/>
</dbReference>
<organism evidence="9">
    <name type="scientific">Enterobius vermicularis</name>
    <name type="common">Human pinworm</name>
    <dbReference type="NCBI Taxonomy" id="51028"/>
    <lineage>
        <taxon>Eukaryota</taxon>
        <taxon>Metazoa</taxon>
        <taxon>Ecdysozoa</taxon>
        <taxon>Nematoda</taxon>
        <taxon>Chromadorea</taxon>
        <taxon>Rhabditida</taxon>
        <taxon>Spirurina</taxon>
        <taxon>Oxyuridomorpha</taxon>
        <taxon>Oxyuroidea</taxon>
        <taxon>Oxyuridae</taxon>
        <taxon>Enterobius</taxon>
    </lineage>
</organism>
<name>A0A0N4V1R2_ENTVE</name>
<evidence type="ECO:0000313" key="8">
    <source>
        <dbReference type="Proteomes" id="UP000274131"/>
    </source>
</evidence>
<evidence type="ECO:0000256" key="4">
    <source>
        <dbReference type="ARBA" id="ARBA00022842"/>
    </source>
</evidence>
<evidence type="ECO:0000256" key="5">
    <source>
        <dbReference type="PIRSR" id="PIRSR017434-1"/>
    </source>
</evidence>
<feature type="binding site" evidence="6">
    <location>
        <position position="36"/>
    </location>
    <ligand>
        <name>GMP</name>
        <dbReference type="ChEBI" id="CHEBI:58115"/>
    </ligand>
</feature>
<keyword evidence="3" id="KW-0378">Hydrolase</keyword>
<dbReference type="PANTHER" id="PTHR12103:SF15">
    <property type="entry name" value="CYTOSOLIC PURINE 5'-NUCLEOTIDASE"/>
    <property type="match status" value="1"/>
</dbReference>
<feature type="active site" description="Proton donor" evidence="5">
    <location>
        <position position="36"/>
    </location>
</feature>
<dbReference type="OrthoDB" id="10252832at2759"/>
<feature type="binding site" evidence="6">
    <location>
        <position position="324"/>
    </location>
    <ligand>
        <name>Mg(2+)</name>
        <dbReference type="ChEBI" id="CHEBI:18420"/>
    </ligand>
</feature>
<dbReference type="InterPro" id="IPR036412">
    <property type="entry name" value="HAD-like_sf"/>
</dbReference>
<reference evidence="9" key="1">
    <citation type="submission" date="2017-02" db="UniProtKB">
        <authorList>
            <consortium name="WormBaseParasite"/>
        </authorList>
    </citation>
    <scope>IDENTIFICATION</scope>
</reference>
<protein>
    <submittedName>
        <fullName evidence="9">Cytosolic purine 5'-nucleotidase</fullName>
    </submittedName>
</protein>
<dbReference type="GO" id="GO:0046872">
    <property type="term" value="F:metal ion binding"/>
    <property type="evidence" value="ECO:0007669"/>
    <property type="project" value="UniProtKB-KW"/>
</dbReference>
<dbReference type="PIRSF" id="PIRSF017434">
    <property type="entry name" value="Purine_5'-nucleotidase"/>
    <property type="match status" value="1"/>
</dbReference>
<keyword evidence="2 6" id="KW-0479">Metal-binding</keyword>
<gene>
    <name evidence="7" type="ORF">EVEC_LOCUS3610</name>
</gene>
<dbReference type="SUPFAM" id="SSF56784">
    <property type="entry name" value="HAD-like"/>
    <property type="match status" value="1"/>
</dbReference>
<dbReference type="FunFam" id="3.40.50.1000:FF:000021">
    <property type="entry name" value="NT5C2 isoform 1"/>
    <property type="match status" value="1"/>
</dbReference>
<dbReference type="EMBL" id="UXUI01007636">
    <property type="protein sequence ID" value="VDD88467.1"/>
    <property type="molecule type" value="Genomic_DNA"/>
</dbReference>
<evidence type="ECO:0000256" key="1">
    <source>
        <dbReference type="ARBA" id="ARBA00009589"/>
    </source>
</evidence>
<dbReference type="WBParaSite" id="EVEC_0000390201-mRNA-1">
    <property type="protein sequence ID" value="EVEC_0000390201-mRNA-1"/>
    <property type="gene ID" value="EVEC_0000390201"/>
</dbReference>
<evidence type="ECO:0000313" key="7">
    <source>
        <dbReference type="EMBL" id="VDD88467.1"/>
    </source>
</evidence>
<evidence type="ECO:0000313" key="9">
    <source>
        <dbReference type="WBParaSite" id="EVEC_0000390201-mRNA-1"/>
    </source>
</evidence>
<evidence type="ECO:0000256" key="2">
    <source>
        <dbReference type="ARBA" id="ARBA00022723"/>
    </source>
</evidence>
<feature type="binding site" evidence="6">
    <location>
        <position position="34"/>
    </location>
    <ligand>
        <name>Mg(2+)</name>
        <dbReference type="ChEBI" id="CHEBI:18420"/>
    </ligand>
</feature>
<dbReference type="InterPro" id="IPR008380">
    <property type="entry name" value="HAD-SF_hydro_IG_5-nucl"/>
</dbReference>
<dbReference type="GO" id="GO:0046037">
    <property type="term" value="P:GMP metabolic process"/>
    <property type="evidence" value="ECO:0007669"/>
    <property type="project" value="UniProtKB-ARBA"/>
</dbReference>
<accession>A0A0N4V1R2</accession>